<feature type="signal peptide" evidence="2">
    <location>
        <begin position="1"/>
        <end position="25"/>
    </location>
</feature>
<dbReference type="EnsemblMetazoa" id="CLYHEMT003388.1">
    <property type="protein sequence ID" value="CLYHEMP003388.1"/>
    <property type="gene ID" value="CLYHEMG003388"/>
</dbReference>
<keyword evidence="2" id="KW-0732">Signal</keyword>
<keyword evidence="4" id="KW-1185">Reference proteome</keyword>
<keyword evidence="1" id="KW-1133">Transmembrane helix</keyword>
<organism evidence="3 4">
    <name type="scientific">Clytia hemisphaerica</name>
    <dbReference type="NCBI Taxonomy" id="252671"/>
    <lineage>
        <taxon>Eukaryota</taxon>
        <taxon>Metazoa</taxon>
        <taxon>Cnidaria</taxon>
        <taxon>Hydrozoa</taxon>
        <taxon>Hydroidolina</taxon>
        <taxon>Leptothecata</taxon>
        <taxon>Obeliida</taxon>
        <taxon>Clytiidae</taxon>
        <taxon>Clytia</taxon>
    </lineage>
</organism>
<name>A0A7M5V6V9_9CNID</name>
<feature type="chain" id="PRO_5029572190" evidence="2">
    <location>
        <begin position="26"/>
        <end position="368"/>
    </location>
</feature>
<keyword evidence="1" id="KW-0472">Membrane</keyword>
<accession>A0A7M5V6V9</accession>
<evidence type="ECO:0000256" key="2">
    <source>
        <dbReference type="SAM" id="SignalP"/>
    </source>
</evidence>
<dbReference type="AlphaFoldDB" id="A0A7M5V6V9"/>
<sequence length="368" mass="42199">TRNTKMKGRFVIFIIMSLNYCLTQGESEDEMKKRYKKEGHRFENLLKYDDDTEWDEVDAYFGPTTMRVYTKGGKVGLQRKGQFVKIRVKSVSETTGNDTKVQQEKVGQQVFNIIDIPEYTRYNTKSSYMTLHKVFEETNSLIRTEWVLFKNAYNVTGEDGNIYPLVDGGIKSVLKVSWGNPEARYLEVVLAIQCGHTGESRMQPEESSAGNRVMFSSEKQRYWGRDPFMKNKQAGKTYYVCKNARMTFSNFYLSKGNELEIEDSYPKVKKLKLLKGETEIVLRFQGANINYDMTLETGDDIVDKQQPNNKRVIGTQTNEAMLAGMQLGSLNSQNDANANEANKISQGNVRYICLQVLIVFMTMAIIIE</sequence>
<keyword evidence="1" id="KW-0812">Transmembrane</keyword>
<feature type="transmembrane region" description="Helical" evidence="1">
    <location>
        <begin position="349"/>
        <end position="367"/>
    </location>
</feature>
<dbReference type="Proteomes" id="UP000594262">
    <property type="component" value="Unplaced"/>
</dbReference>
<protein>
    <submittedName>
        <fullName evidence="3">Uncharacterized protein</fullName>
    </submittedName>
</protein>
<reference evidence="3" key="1">
    <citation type="submission" date="2021-01" db="UniProtKB">
        <authorList>
            <consortium name="EnsemblMetazoa"/>
        </authorList>
    </citation>
    <scope>IDENTIFICATION</scope>
</reference>
<evidence type="ECO:0000256" key="1">
    <source>
        <dbReference type="SAM" id="Phobius"/>
    </source>
</evidence>
<evidence type="ECO:0000313" key="3">
    <source>
        <dbReference type="EnsemblMetazoa" id="CLYHEMP003388.1"/>
    </source>
</evidence>
<proteinExistence type="predicted"/>
<evidence type="ECO:0000313" key="4">
    <source>
        <dbReference type="Proteomes" id="UP000594262"/>
    </source>
</evidence>